<dbReference type="EnsemblPlants" id="Pp3c3_860V3.1">
    <property type="protein sequence ID" value="PAC:32941810.CDS.1"/>
    <property type="gene ID" value="Pp3c3_860"/>
</dbReference>
<organism evidence="2">
    <name type="scientific">Physcomitrium patens</name>
    <name type="common">Spreading-leaved earth moss</name>
    <name type="synonym">Physcomitrella patens</name>
    <dbReference type="NCBI Taxonomy" id="3218"/>
    <lineage>
        <taxon>Eukaryota</taxon>
        <taxon>Viridiplantae</taxon>
        <taxon>Streptophyta</taxon>
        <taxon>Embryophyta</taxon>
        <taxon>Bryophyta</taxon>
        <taxon>Bryophytina</taxon>
        <taxon>Bryopsida</taxon>
        <taxon>Funariidae</taxon>
        <taxon>Funariales</taxon>
        <taxon>Funariaceae</taxon>
        <taxon>Physcomitrium</taxon>
    </lineage>
</organism>
<dbReference type="EnsemblPlants" id="Pp3c3_860V3.2">
    <property type="protein sequence ID" value="PAC:32941811.CDS.1"/>
    <property type="gene ID" value="Pp3c3_860"/>
</dbReference>
<evidence type="ECO:0000256" key="1">
    <source>
        <dbReference type="SAM" id="MobiDB-lite"/>
    </source>
</evidence>
<dbReference type="Gramene" id="Pp3c3_860V3.2">
    <property type="protein sequence ID" value="PAC:32941811.CDS.1"/>
    <property type="gene ID" value="Pp3c3_860"/>
</dbReference>
<evidence type="ECO:0000313" key="2">
    <source>
        <dbReference type="EMBL" id="PNR56837.1"/>
    </source>
</evidence>
<evidence type="ECO:0000313" key="3">
    <source>
        <dbReference type="EnsemblPlants" id="PAC:32941810.CDS.1"/>
    </source>
</evidence>
<evidence type="ECO:0000313" key="4">
    <source>
        <dbReference type="Proteomes" id="UP000006727"/>
    </source>
</evidence>
<dbReference type="EMBL" id="ABEU02000003">
    <property type="protein sequence ID" value="PNR56837.1"/>
    <property type="molecule type" value="Genomic_DNA"/>
</dbReference>
<dbReference type="InParanoid" id="A0A2K1KSS9"/>
<name>A0A2K1KSS9_PHYPA</name>
<dbReference type="Gramene" id="Pp3c3_860V3.1">
    <property type="protein sequence ID" value="PAC:32941810.CDS.1"/>
    <property type="gene ID" value="Pp3c3_860"/>
</dbReference>
<proteinExistence type="predicted"/>
<dbReference type="AlphaFoldDB" id="A0A2K1KSS9"/>
<sequence length="79" mass="8743">MENPRPQSLICSMYEGVLNKPLDACNPSSHPCTPFVKYFVQHALVSFSGSETISTTGAYSPRYVSRHSSSDKTSRRKSS</sequence>
<reference evidence="2 4" key="2">
    <citation type="journal article" date="2018" name="Plant J.">
        <title>The Physcomitrella patens chromosome-scale assembly reveals moss genome structure and evolution.</title>
        <authorList>
            <person name="Lang D."/>
            <person name="Ullrich K.K."/>
            <person name="Murat F."/>
            <person name="Fuchs J."/>
            <person name="Jenkins J."/>
            <person name="Haas F.B."/>
            <person name="Piednoel M."/>
            <person name="Gundlach H."/>
            <person name="Van Bel M."/>
            <person name="Meyberg R."/>
            <person name="Vives C."/>
            <person name="Morata J."/>
            <person name="Symeonidi A."/>
            <person name="Hiss M."/>
            <person name="Muchero W."/>
            <person name="Kamisugi Y."/>
            <person name="Saleh O."/>
            <person name="Blanc G."/>
            <person name="Decker E.L."/>
            <person name="van Gessel N."/>
            <person name="Grimwood J."/>
            <person name="Hayes R.D."/>
            <person name="Graham S.W."/>
            <person name="Gunter L.E."/>
            <person name="McDaniel S.F."/>
            <person name="Hoernstein S.N.W."/>
            <person name="Larsson A."/>
            <person name="Li F.W."/>
            <person name="Perroud P.F."/>
            <person name="Phillips J."/>
            <person name="Ranjan P."/>
            <person name="Rokshar D.S."/>
            <person name="Rothfels C.J."/>
            <person name="Schneider L."/>
            <person name="Shu S."/>
            <person name="Stevenson D.W."/>
            <person name="Thummler F."/>
            <person name="Tillich M."/>
            <person name="Villarreal Aguilar J.C."/>
            <person name="Widiez T."/>
            <person name="Wong G.K."/>
            <person name="Wymore A."/>
            <person name="Zhang Y."/>
            <person name="Zimmer A.D."/>
            <person name="Quatrano R.S."/>
            <person name="Mayer K.F.X."/>
            <person name="Goodstein D."/>
            <person name="Casacuberta J.M."/>
            <person name="Vandepoele K."/>
            <person name="Reski R."/>
            <person name="Cuming A.C."/>
            <person name="Tuskan G.A."/>
            <person name="Maumus F."/>
            <person name="Salse J."/>
            <person name="Schmutz J."/>
            <person name="Rensing S.A."/>
        </authorList>
    </citation>
    <scope>NUCLEOTIDE SEQUENCE [LARGE SCALE GENOMIC DNA]</scope>
    <source>
        <strain evidence="3 4">cv. Gransden 2004</strain>
    </source>
</reference>
<dbReference type="Proteomes" id="UP000006727">
    <property type="component" value="Chromosome 3"/>
</dbReference>
<feature type="region of interest" description="Disordered" evidence="1">
    <location>
        <begin position="52"/>
        <end position="79"/>
    </location>
</feature>
<reference evidence="2 4" key="1">
    <citation type="journal article" date="2008" name="Science">
        <title>The Physcomitrella genome reveals evolutionary insights into the conquest of land by plants.</title>
        <authorList>
            <person name="Rensing S."/>
            <person name="Lang D."/>
            <person name="Zimmer A."/>
            <person name="Terry A."/>
            <person name="Salamov A."/>
            <person name="Shapiro H."/>
            <person name="Nishiyama T."/>
            <person name="Perroud P.-F."/>
            <person name="Lindquist E."/>
            <person name="Kamisugi Y."/>
            <person name="Tanahashi T."/>
            <person name="Sakakibara K."/>
            <person name="Fujita T."/>
            <person name="Oishi K."/>
            <person name="Shin-I T."/>
            <person name="Kuroki Y."/>
            <person name="Toyoda A."/>
            <person name="Suzuki Y."/>
            <person name="Hashimoto A."/>
            <person name="Yamaguchi K."/>
            <person name="Sugano A."/>
            <person name="Kohara Y."/>
            <person name="Fujiyama A."/>
            <person name="Anterola A."/>
            <person name="Aoki S."/>
            <person name="Ashton N."/>
            <person name="Barbazuk W.B."/>
            <person name="Barker E."/>
            <person name="Bennetzen J."/>
            <person name="Bezanilla M."/>
            <person name="Blankenship R."/>
            <person name="Cho S.H."/>
            <person name="Dutcher S."/>
            <person name="Estelle M."/>
            <person name="Fawcett J.A."/>
            <person name="Gundlach H."/>
            <person name="Hanada K."/>
            <person name="Heyl A."/>
            <person name="Hicks K.A."/>
            <person name="Hugh J."/>
            <person name="Lohr M."/>
            <person name="Mayer K."/>
            <person name="Melkozernov A."/>
            <person name="Murata T."/>
            <person name="Nelson D."/>
            <person name="Pils B."/>
            <person name="Prigge M."/>
            <person name="Reiss B."/>
            <person name="Renner T."/>
            <person name="Rombauts S."/>
            <person name="Rushton P."/>
            <person name="Sanderfoot A."/>
            <person name="Schween G."/>
            <person name="Shiu S.-H."/>
            <person name="Stueber K."/>
            <person name="Theodoulou F.L."/>
            <person name="Tu H."/>
            <person name="Van de Peer Y."/>
            <person name="Verrier P.J."/>
            <person name="Waters E."/>
            <person name="Wood A."/>
            <person name="Yang L."/>
            <person name="Cove D."/>
            <person name="Cuming A."/>
            <person name="Hasebe M."/>
            <person name="Lucas S."/>
            <person name="Mishler D.B."/>
            <person name="Reski R."/>
            <person name="Grigoriev I."/>
            <person name="Quatrano R.S."/>
            <person name="Boore J.L."/>
        </authorList>
    </citation>
    <scope>NUCLEOTIDE SEQUENCE [LARGE SCALE GENOMIC DNA]</scope>
    <source>
        <strain evidence="3 4">cv. Gransden 2004</strain>
    </source>
</reference>
<reference evidence="3" key="3">
    <citation type="submission" date="2020-12" db="UniProtKB">
        <authorList>
            <consortium name="EnsemblPlants"/>
        </authorList>
    </citation>
    <scope>IDENTIFICATION</scope>
</reference>
<protein>
    <submittedName>
        <fullName evidence="2 3">Uncharacterized protein</fullName>
    </submittedName>
</protein>
<accession>A0A2K1KSS9</accession>
<keyword evidence="4" id="KW-1185">Reference proteome</keyword>
<gene>
    <name evidence="2" type="ORF">PHYPA_003829</name>
</gene>